<reference evidence="2" key="1">
    <citation type="submission" date="2023-07" db="EMBL/GenBank/DDBJ databases">
        <title>Chromosome-level genome assembly of Artemia franciscana.</title>
        <authorList>
            <person name="Jo E."/>
        </authorList>
    </citation>
    <scope>NUCLEOTIDE SEQUENCE</scope>
    <source>
        <tissue evidence="2">Whole body</tissue>
    </source>
</reference>
<dbReference type="GO" id="GO:0016020">
    <property type="term" value="C:membrane"/>
    <property type="evidence" value="ECO:0007669"/>
    <property type="project" value="InterPro"/>
</dbReference>
<evidence type="ECO:0000313" key="2">
    <source>
        <dbReference type="EMBL" id="KAK2712761.1"/>
    </source>
</evidence>
<organism evidence="2 3">
    <name type="scientific">Artemia franciscana</name>
    <name type="common">Brine shrimp</name>
    <name type="synonym">Artemia sanfranciscana</name>
    <dbReference type="NCBI Taxonomy" id="6661"/>
    <lineage>
        <taxon>Eukaryota</taxon>
        <taxon>Metazoa</taxon>
        <taxon>Ecdysozoa</taxon>
        <taxon>Arthropoda</taxon>
        <taxon>Crustacea</taxon>
        <taxon>Branchiopoda</taxon>
        <taxon>Anostraca</taxon>
        <taxon>Artemiidae</taxon>
        <taxon>Artemia</taxon>
    </lineage>
</organism>
<feature type="domain" description="L-type lectin-like" evidence="1">
    <location>
        <begin position="11"/>
        <end position="53"/>
    </location>
</feature>
<dbReference type="AlphaFoldDB" id="A0AA88HRW5"/>
<dbReference type="InterPro" id="IPR013320">
    <property type="entry name" value="ConA-like_dom_sf"/>
</dbReference>
<dbReference type="Pfam" id="PF03388">
    <property type="entry name" value="Lectin_leg-like"/>
    <property type="match status" value="1"/>
</dbReference>
<dbReference type="Gene3D" id="2.60.120.200">
    <property type="match status" value="1"/>
</dbReference>
<dbReference type="InterPro" id="IPR005052">
    <property type="entry name" value="Lectin_leg"/>
</dbReference>
<dbReference type="Proteomes" id="UP001187531">
    <property type="component" value="Unassembled WGS sequence"/>
</dbReference>
<name>A0AA88HRW5_ARTSF</name>
<keyword evidence="3" id="KW-1185">Reference proteome</keyword>
<dbReference type="EMBL" id="JAVRJZ010000015">
    <property type="protein sequence ID" value="KAK2712761.1"/>
    <property type="molecule type" value="Genomic_DNA"/>
</dbReference>
<evidence type="ECO:0000313" key="3">
    <source>
        <dbReference type="Proteomes" id="UP001187531"/>
    </source>
</evidence>
<gene>
    <name evidence="2" type="ORF">QYM36_011451</name>
</gene>
<accession>A0AA88HRW5</accession>
<proteinExistence type="predicted"/>
<comment type="caution">
    <text evidence="2">The sequence shown here is derived from an EMBL/GenBank/DDBJ whole genome shotgun (WGS) entry which is preliminary data.</text>
</comment>
<feature type="non-terminal residue" evidence="2">
    <location>
        <position position="1"/>
    </location>
</feature>
<protein>
    <recommendedName>
        <fullName evidence="1">L-type lectin-like domain-containing protein</fullName>
    </recommendedName>
</protein>
<dbReference type="SUPFAM" id="SSF49899">
    <property type="entry name" value="Concanavalin A-like lectins/glucanases"/>
    <property type="match status" value="1"/>
</dbReference>
<evidence type="ECO:0000259" key="1">
    <source>
        <dbReference type="Pfam" id="PF03388"/>
    </source>
</evidence>
<sequence length="215" mass="24321">MGKITCLLSTQKVKLVVTYAGSGVTMPYWDFMGSTVITNSYIRLTPDLQSKSVSQFRMLKSLDVRNFIIFAHPLSLCSILQAGEKLGMFTRRFSWIVFSKVRNLPNCKVERAQFLYAGADLMKTSLTRDKQLSSSETMNPVDFVFWNLVSRSIVGAFRSTKDDGSTKLPWNSDVCSTGNFLATPADAKEKLGKFSDKLAMDKSFRRSYDMDYVFQ</sequence>